<keyword evidence="2" id="KW-0472">Membrane</keyword>
<evidence type="ECO:0000256" key="1">
    <source>
        <dbReference type="SAM" id="MobiDB-lite"/>
    </source>
</evidence>
<name>A0A6G1GIY7_9PEZI</name>
<feature type="transmembrane region" description="Helical" evidence="2">
    <location>
        <begin position="12"/>
        <end position="33"/>
    </location>
</feature>
<feature type="compositionally biased region" description="Acidic residues" evidence="1">
    <location>
        <begin position="106"/>
        <end position="118"/>
    </location>
</feature>
<dbReference type="EMBL" id="ML977220">
    <property type="protein sequence ID" value="KAF1980784.1"/>
    <property type="molecule type" value="Genomic_DNA"/>
</dbReference>
<feature type="compositionally biased region" description="Basic and acidic residues" evidence="1">
    <location>
        <begin position="128"/>
        <end position="161"/>
    </location>
</feature>
<accession>A0A6G1GIY7</accession>
<sequence length="179" mass="20343">MSGFTTFLKTLLPPLLVSLFLYVVLTHAVLPFYRRYRQTRSYPLLPVGSPLPIPTSASSTLGALRHRVQDFFTDIVLPSRWGREYGNYSRRNRVVDGSRRRGADGGDSESGEDLEELMDGFGNQDQIDAARREALERRRSEGFGDSERRLSRDLEEGFRDSSDDDDEHTGGRRTTILRA</sequence>
<protein>
    <submittedName>
        <fullName evidence="3">Uncharacterized protein</fullName>
    </submittedName>
</protein>
<keyword evidence="2" id="KW-1133">Transmembrane helix</keyword>
<evidence type="ECO:0000256" key="2">
    <source>
        <dbReference type="SAM" id="Phobius"/>
    </source>
</evidence>
<gene>
    <name evidence="3" type="ORF">K402DRAFT_468019</name>
</gene>
<dbReference type="Proteomes" id="UP000800041">
    <property type="component" value="Unassembled WGS sequence"/>
</dbReference>
<feature type="region of interest" description="Disordered" evidence="1">
    <location>
        <begin position="97"/>
        <end position="179"/>
    </location>
</feature>
<proteinExistence type="predicted"/>
<dbReference type="AlphaFoldDB" id="A0A6G1GIY7"/>
<organism evidence="3 4">
    <name type="scientific">Aulographum hederae CBS 113979</name>
    <dbReference type="NCBI Taxonomy" id="1176131"/>
    <lineage>
        <taxon>Eukaryota</taxon>
        <taxon>Fungi</taxon>
        <taxon>Dikarya</taxon>
        <taxon>Ascomycota</taxon>
        <taxon>Pezizomycotina</taxon>
        <taxon>Dothideomycetes</taxon>
        <taxon>Pleosporomycetidae</taxon>
        <taxon>Aulographales</taxon>
        <taxon>Aulographaceae</taxon>
    </lineage>
</organism>
<keyword evidence="4" id="KW-1185">Reference proteome</keyword>
<reference evidence="3" key="1">
    <citation type="journal article" date="2020" name="Stud. Mycol.">
        <title>101 Dothideomycetes genomes: a test case for predicting lifestyles and emergence of pathogens.</title>
        <authorList>
            <person name="Haridas S."/>
            <person name="Albert R."/>
            <person name="Binder M."/>
            <person name="Bloem J."/>
            <person name="Labutti K."/>
            <person name="Salamov A."/>
            <person name="Andreopoulos B."/>
            <person name="Baker S."/>
            <person name="Barry K."/>
            <person name="Bills G."/>
            <person name="Bluhm B."/>
            <person name="Cannon C."/>
            <person name="Castanera R."/>
            <person name="Culley D."/>
            <person name="Daum C."/>
            <person name="Ezra D."/>
            <person name="Gonzalez J."/>
            <person name="Henrissat B."/>
            <person name="Kuo A."/>
            <person name="Liang C."/>
            <person name="Lipzen A."/>
            <person name="Lutzoni F."/>
            <person name="Magnuson J."/>
            <person name="Mondo S."/>
            <person name="Nolan M."/>
            <person name="Ohm R."/>
            <person name="Pangilinan J."/>
            <person name="Park H.-J."/>
            <person name="Ramirez L."/>
            <person name="Alfaro M."/>
            <person name="Sun H."/>
            <person name="Tritt A."/>
            <person name="Yoshinaga Y."/>
            <person name="Zwiers L.-H."/>
            <person name="Turgeon B."/>
            <person name="Goodwin S."/>
            <person name="Spatafora J."/>
            <person name="Crous P."/>
            <person name="Grigoriev I."/>
        </authorList>
    </citation>
    <scope>NUCLEOTIDE SEQUENCE</scope>
    <source>
        <strain evidence="3">CBS 113979</strain>
    </source>
</reference>
<evidence type="ECO:0000313" key="3">
    <source>
        <dbReference type="EMBL" id="KAF1980784.1"/>
    </source>
</evidence>
<evidence type="ECO:0000313" key="4">
    <source>
        <dbReference type="Proteomes" id="UP000800041"/>
    </source>
</evidence>
<keyword evidence="2" id="KW-0812">Transmembrane</keyword>
<dbReference type="OrthoDB" id="5427070at2759"/>